<dbReference type="PROSITE" id="PS00022">
    <property type="entry name" value="EGF_1"/>
    <property type="match status" value="1"/>
</dbReference>
<proteinExistence type="predicted"/>
<dbReference type="InterPro" id="IPR000742">
    <property type="entry name" value="EGF"/>
</dbReference>
<dbReference type="WBParaSite" id="PDA_v2.g14971.t1">
    <property type="protein sequence ID" value="PDA_v2.g14971.t1"/>
    <property type="gene ID" value="PDA_v2.g14971"/>
</dbReference>
<organism evidence="3 4">
    <name type="scientific">Panagrolaimus davidi</name>
    <dbReference type="NCBI Taxonomy" id="227884"/>
    <lineage>
        <taxon>Eukaryota</taxon>
        <taxon>Metazoa</taxon>
        <taxon>Ecdysozoa</taxon>
        <taxon>Nematoda</taxon>
        <taxon>Chromadorea</taxon>
        <taxon>Rhabditida</taxon>
        <taxon>Tylenchina</taxon>
        <taxon>Panagrolaimomorpha</taxon>
        <taxon>Panagrolaimoidea</taxon>
        <taxon>Panagrolaimidae</taxon>
        <taxon>Panagrolaimus</taxon>
    </lineage>
</organism>
<feature type="domain" description="EGF-like" evidence="2">
    <location>
        <begin position="15"/>
        <end position="52"/>
    </location>
</feature>
<dbReference type="Proteomes" id="UP000887578">
    <property type="component" value="Unplaced"/>
</dbReference>
<feature type="disulfide bond" evidence="1">
    <location>
        <begin position="42"/>
        <end position="51"/>
    </location>
</feature>
<name>A0A914PH78_9BILA</name>
<keyword evidence="3" id="KW-1185">Reference proteome</keyword>
<dbReference type="AlphaFoldDB" id="A0A914PH78"/>
<protein>
    <submittedName>
        <fullName evidence="4">EGF-like domain-containing protein</fullName>
    </submittedName>
</protein>
<evidence type="ECO:0000313" key="4">
    <source>
        <dbReference type="WBParaSite" id="PDA_v2.g14971.t1"/>
    </source>
</evidence>
<dbReference type="SUPFAM" id="SSF57196">
    <property type="entry name" value="EGF/Laminin"/>
    <property type="match status" value="1"/>
</dbReference>
<accession>A0A914PH78</accession>
<dbReference type="Gene3D" id="2.10.25.10">
    <property type="entry name" value="Laminin"/>
    <property type="match status" value="1"/>
</dbReference>
<evidence type="ECO:0000256" key="1">
    <source>
        <dbReference type="PROSITE-ProRule" id="PRU00076"/>
    </source>
</evidence>
<sequence length="78" mass="8896">MPSWNGRNCEIPKPYSPACNKLMCMHGGICRKNPFGEEFCQCSSRFTGKNCELIKHDPCEGNKCSENFEKCLPTNNYK</sequence>
<evidence type="ECO:0000313" key="3">
    <source>
        <dbReference type="Proteomes" id="UP000887578"/>
    </source>
</evidence>
<evidence type="ECO:0000259" key="2">
    <source>
        <dbReference type="PROSITE" id="PS50026"/>
    </source>
</evidence>
<reference evidence="4" key="1">
    <citation type="submission" date="2022-11" db="UniProtKB">
        <authorList>
            <consortium name="WormBaseParasite"/>
        </authorList>
    </citation>
    <scope>IDENTIFICATION</scope>
</reference>
<dbReference type="PROSITE" id="PS50026">
    <property type="entry name" value="EGF_3"/>
    <property type="match status" value="1"/>
</dbReference>
<keyword evidence="1" id="KW-1015">Disulfide bond</keyword>
<comment type="caution">
    <text evidence="1">Lacks conserved residue(s) required for the propagation of feature annotation.</text>
</comment>
<keyword evidence="1" id="KW-0245">EGF-like domain</keyword>
<dbReference type="Pfam" id="PF00008">
    <property type="entry name" value="EGF"/>
    <property type="match status" value="1"/>
</dbReference>